<organism evidence="2 3">
    <name type="scientific">Paenibacillus psychroresistens</name>
    <dbReference type="NCBI Taxonomy" id="1778678"/>
    <lineage>
        <taxon>Bacteria</taxon>
        <taxon>Bacillati</taxon>
        <taxon>Bacillota</taxon>
        <taxon>Bacilli</taxon>
        <taxon>Bacillales</taxon>
        <taxon>Paenibacillaceae</taxon>
        <taxon>Paenibacillus</taxon>
    </lineage>
</organism>
<dbReference type="SUPFAM" id="SSF56112">
    <property type="entry name" value="Protein kinase-like (PK-like)"/>
    <property type="match status" value="1"/>
</dbReference>
<protein>
    <recommendedName>
        <fullName evidence="4">Protein kinase domain-containing protein</fullName>
    </recommendedName>
</protein>
<evidence type="ECO:0000256" key="1">
    <source>
        <dbReference type="SAM" id="Phobius"/>
    </source>
</evidence>
<dbReference type="InterPro" id="IPR011009">
    <property type="entry name" value="Kinase-like_dom_sf"/>
</dbReference>
<dbReference type="AlphaFoldDB" id="A0A6B8RL16"/>
<dbReference type="Proteomes" id="UP000426246">
    <property type="component" value="Chromosome"/>
</dbReference>
<keyword evidence="1" id="KW-1133">Transmembrane helix</keyword>
<accession>A0A6B8RL16</accession>
<dbReference type="KEGG" id="ppsc:EHS13_17465"/>
<keyword evidence="1" id="KW-0812">Transmembrane</keyword>
<dbReference type="EMBL" id="CP034235">
    <property type="protein sequence ID" value="QGQ96547.1"/>
    <property type="molecule type" value="Genomic_DNA"/>
</dbReference>
<proteinExistence type="predicted"/>
<dbReference type="RefSeq" id="WP_155701618.1">
    <property type="nucleotide sequence ID" value="NZ_CP034235.1"/>
</dbReference>
<dbReference type="Gene3D" id="1.10.510.10">
    <property type="entry name" value="Transferase(Phosphotransferase) domain 1"/>
    <property type="match status" value="1"/>
</dbReference>
<keyword evidence="3" id="KW-1185">Reference proteome</keyword>
<evidence type="ECO:0000313" key="2">
    <source>
        <dbReference type="EMBL" id="QGQ96547.1"/>
    </source>
</evidence>
<feature type="transmembrane region" description="Helical" evidence="1">
    <location>
        <begin position="407"/>
        <end position="425"/>
    </location>
</feature>
<evidence type="ECO:0008006" key="4">
    <source>
        <dbReference type="Google" id="ProtNLM"/>
    </source>
</evidence>
<name>A0A6B8RL16_9BACL</name>
<sequence>MAFQPNALDSITLNKNRYLLGEHPAWAERLYCQEGRQGFVYQLIPEGANTGFLAMKVFKSNFRIPSLVYRSELMHAYSAIKGLVVSNRTVIIPQNEFELLAKHNDLMYAVVMPWVYGPKWYDVLMDKQPMTRSLSRKTACSLAQILASMEQMGLAHCDLSAANLILPGHLETYDSESNEMFFVELVDIEQMYGIGLEKPELLEGGSPGYSDQLSNKEPIWNKYSDRFSGAILICEMLAWSIEEIRLASWGGSYFAPEEIKQDSDRFRLMHAKLEQHWGSAIATLFIRTWDSGELIQCPTFGEWYVAVMSSTEMIEAVNKNVLLPSWSFQNELAQARELEKFGNIPAALLIYNSIKDQLPETDSLYREIEIHLNDYSKRSEIERVSEDFEKKVTNEQLGNKANLKKRMIYILGGFAVLILCSAMIFNQSGKPEKNTEALIIQATTVQETIEPSITKEPTVVPTQIVTPEPTPTLTVTATPKSTIKPTPVATAIVNHEKPLKILVKPTSIPIAKPTSSPVAKPTQAEINAMVNKFGDLLFQYKIPNNIILAKQILNKLSKTSISRDKISKMQKELKETEKLIGK</sequence>
<gene>
    <name evidence="2" type="ORF">EHS13_17465</name>
</gene>
<reference evidence="3" key="1">
    <citation type="submission" date="2018-11" db="EMBL/GenBank/DDBJ databases">
        <title>Complete genome sequence of Paenibacillus sp. ML311-T8.</title>
        <authorList>
            <person name="Nam Y.-D."/>
            <person name="Kang J."/>
            <person name="Chung W.-H."/>
            <person name="Park Y.S."/>
        </authorList>
    </citation>
    <scope>NUCLEOTIDE SEQUENCE [LARGE SCALE GENOMIC DNA]</scope>
    <source>
        <strain evidence="3">ML311-T8</strain>
    </source>
</reference>
<evidence type="ECO:0000313" key="3">
    <source>
        <dbReference type="Proteomes" id="UP000426246"/>
    </source>
</evidence>
<keyword evidence="1" id="KW-0472">Membrane</keyword>
<dbReference type="OrthoDB" id="2663482at2"/>